<keyword evidence="8 11" id="KW-0067">ATP-binding</keyword>
<dbReference type="PANTHER" id="PTHR39321">
    <property type="entry name" value="NICOTINATE-NUCLEOTIDE ADENYLYLTRANSFERASE-RELATED"/>
    <property type="match status" value="1"/>
</dbReference>
<dbReference type="EC" id="2.7.7.18" evidence="11"/>
<dbReference type="AlphaFoldDB" id="A0A656HHA9"/>
<dbReference type="NCBIfam" id="NF000839">
    <property type="entry name" value="PRK00071.1-1"/>
    <property type="match status" value="1"/>
</dbReference>
<dbReference type="EMBL" id="JH651384">
    <property type="protein sequence ID" value="EIJ36401.1"/>
    <property type="molecule type" value="Genomic_DNA"/>
</dbReference>
<dbReference type="HAMAP" id="MF_00244">
    <property type="entry name" value="NaMN_adenylyltr"/>
    <property type="match status" value="1"/>
</dbReference>
<dbReference type="GO" id="GO:0005524">
    <property type="term" value="F:ATP binding"/>
    <property type="evidence" value="ECO:0007669"/>
    <property type="project" value="UniProtKB-KW"/>
</dbReference>
<dbReference type="CDD" id="cd02165">
    <property type="entry name" value="NMNAT"/>
    <property type="match status" value="1"/>
</dbReference>
<comment type="pathway">
    <text evidence="2 11">Cofactor biosynthesis; NAD(+) biosynthesis; deamido-NAD(+) from nicotinate D-ribonucleotide: step 1/1.</text>
</comment>
<keyword evidence="6 11" id="KW-0548">Nucleotidyltransferase</keyword>
<dbReference type="InterPro" id="IPR004821">
    <property type="entry name" value="Cyt_trans-like"/>
</dbReference>
<dbReference type="InterPro" id="IPR005248">
    <property type="entry name" value="NadD/NMNAT"/>
</dbReference>
<dbReference type="OrthoDB" id="5295945at2"/>
<organism evidence="13 14">
    <name type="scientific">Thiothrix nivea (strain ATCC 35100 / DSM 5205 / JP2)</name>
    <dbReference type="NCBI Taxonomy" id="870187"/>
    <lineage>
        <taxon>Bacteria</taxon>
        <taxon>Pseudomonadati</taxon>
        <taxon>Pseudomonadota</taxon>
        <taxon>Gammaproteobacteria</taxon>
        <taxon>Thiotrichales</taxon>
        <taxon>Thiotrichaceae</taxon>
        <taxon>Thiothrix</taxon>
    </lineage>
</organism>
<comment type="function">
    <text evidence="1 11">Catalyzes the reversible adenylation of nicotinate mononucleotide (NaMN) to nicotinic acid adenine dinucleotide (NaAD).</text>
</comment>
<dbReference type="PANTHER" id="PTHR39321:SF3">
    <property type="entry name" value="PHOSPHOPANTETHEINE ADENYLYLTRANSFERASE"/>
    <property type="match status" value="1"/>
</dbReference>
<accession>A0A656HHA9</accession>
<dbReference type="Pfam" id="PF01467">
    <property type="entry name" value="CTP_transf_like"/>
    <property type="match status" value="1"/>
</dbReference>
<keyword evidence="4 11" id="KW-0662">Pyridine nucleotide biosynthesis</keyword>
<dbReference type="InterPro" id="IPR014729">
    <property type="entry name" value="Rossmann-like_a/b/a_fold"/>
</dbReference>
<evidence type="ECO:0000256" key="9">
    <source>
        <dbReference type="ARBA" id="ARBA00023027"/>
    </source>
</evidence>
<dbReference type="GO" id="GO:0009435">
    <property type="term" value="P:NAD+ biosynthetic process"/>
    <property type="evidence" value="ECO:0007669"/>
    <property type="project" value="UniProtKB-UniRule"/>
</dbReference>
<dbReference type="GO" id="GO:0004515">
    <property type="term" value="F:nicotinate-nucleotide adenylyltransferase activity"/>
    <property type="evidence" value="ECO:0007669"/>
    <property type="project" value="UniProtKB-UniRule"/>
</dbReference>
<name>A0A656HHA9_THINJ</name>
<evidence type="ECO:0000256" key="4">
    <source>
        <dbReference type="ARBA" id="ARBA00022642"/>
    </source>
</evidence>
<protein>
    <recommendedName>
        <fullName evidence="11">Probable nicotinate-nucleotide adenylyltransferase</fullName>
        <ecNumber evidence="11">2.7.7.18</ecNumber>
    </recommendedName>
    <alternativeName>
        <fullName evidence="11">Deamido-NAD(+) diphosphorylase</fullName>
    </alternativeName>
    <alternativeName>
        <fullName evidence="11">Deamido-NAD(+) pyrophosphorylase</fullName>
    </alternativeName>
    <alternativeName>
        <fullName evidence="11">Nicotinate mononucleotide adenylyltransferase</fullName>
        <shortName evidence="11">NaMN adenylyltransferase</shortName>
    </alternativeName>
</protein>
<evidence type="ECO:0000313" key="14">
    <source>
        <dbReference type="Proteomes" id="UP000005317"/>
    </source>
</evidence>
<dbReference type="Proteomes" id="UP000005317">
    <property type="component" value="Unassembled WGS sequence"/>
</dbReference>
<evidence type="ECO:0000256" key="1">
    <source>
        <dbReference type="ARBA" id="ARBA00002324"/>
    </source>
</evidence>
<keyword evidence="5 11" id="KW-0808">Transferase</keyword>
<comment type="catalytic activity">
    <reaction evidence="10 11">
        <text>nicotinate beta-D-ribonucleotide + ATP + H(+) = deamido-NAD(+) + diphosphate</text>
        <dbReference type="Rhea" id="RHEA:22860"/>
        <dbReference type="ChEBI" id="CHEBI:15378"/>
        <dbReference type="ChEBI" id="CHEBI:30616"/>
        <dbReference type="ChEBI" id="CHEBI:33019"/>
        <dbReference type="ChEBI" id="CHEBI:57502"/>
        <dbReference type="ChEBI" id="CHEBI:58437"/>
        <dbReference type="EC" id="2.7.7.18"/>
    </reaction>
</comment>
<keyword evidence="7 11" id="KW-0547">Nucleotide-binding</keyword>
<proteinExistence type="inferred from homology"/>
<comment type="similarity">
    <text evidence="3 11">Belongs to the NadD family.</text>
</comment>
<feature type="domain" description="Cytidyltransferase-like" evidence="12">
    <location>
        <begin position="4"/>
        <end position="179"/>
    </location>
</feature>
<evidence type="ECO:0000259" key="12">
    <source>
        <dbReference type="Pfam" id="PF01467"/>
    </source>
</evidence>
<dbReference type="NCBIfam" id="NF000840">
    <property type="entry name" value="PRK00071.1-3"/>
    <property type="match status" value="1"/>
</dbReference>
<evidence type="ECO:0000256" key="6">
    <source>
        <dbReference type="ARBA" id="ARBA00022695"/>
    </source>
</evidence>
<sequence length="207" mass="23240">MIGILGGTFDPIHFGHLRTALEVAEHFGIPDMRLIPGKVPPHRPQPVATPEQRLTMLQAAIASEPCLQADDRELRRDGYSYSFDTLTSIRAEVGGKRPLLFTLGFDAFQHFQSWHRWQEILQLAHLVVVHRPGYSLPPEGWHTPFLGTNPDDLHTTPAGNIYSLAVTALDISATDLRTRLKAGKNPRYLLPDTVLGYIQTHQLYCET</sequence>
<evidence type="ECO:0000256" key="7">
    <source>
        <dbReference type="ARBA" id="ARBA00022741"/>
    </source>
</evidence>
<evidence type="ECO:0000256" key="10">
    <source>
        <dbReference type="ARBA" id="ARBA00048721"/>
    </source>
</evidence>
<reference evidence="14" key="1">
    <citation type="journal article" date="2011" name="Stand. Genomic Sci.">
        <title>Genome sequence of the filamentous, gliding Thiothrix nivea neotype strain (JP2(T)).</title>
        <authorList>
            <person name="Lapidus A."/>
            <person name="Nolan M."/>
            <person name="Lucas S."/>
            <person name="Glavina Del Rio T."/>
            <person name="Tice H."/>
            <person name="Cheng J.F."/>
            <person name="Tapia R."/>
            <person name="Han C."/>
            <person name="Goodwin L."/>
            <person name="Pitluck S."/>
            <person name="Liolios K."/>
            <person name="Pagani I."/>
            <person name="Ivanova N."/>
            <person name="Huntemann M."/>
            <person name="Mavromatis K."/>
            <person name="Mikhailova N."/>
            <person name="Pati A."/>
            <person name="Chen A."/>
            <person name="Palaniappan K."/>
            <person name="Land M."/>
            <person name="Brambilla E.M."/>
            <person name="Rohde M."/>
            <person name="Abt B."/>
            <person name="Verbarg S."/>
            <person name="Goker M."/>
            <person name="Bristow J."/>
            <person name="Eisen J.A."/>
            <person name="Markowitz V."/>
            <person name="Hugenholtz P."/>
            <person name="Kyrpides N.C."/>
            <person name="Klenk H.P."/>
            <person name="Woyke T."/>
        </authorList>
    </citation>
    <scope>NUCLEOTIDE SEQUENCE [LARGE SCALE GENOMIC DNA]</scope>
    <source>
        <strain evidence="14">ATCC 35100 / DSM 5205 / JP2</strain>
    </source>
</reference>
<evidence type="ECO:0000256" key="3">
    <source>
        <dbReference type="ARBA" id="ARBA00009014"/>
    </source>
</evidence>
<evidence type="ECO:0000256" key="11">
    <source>
        <dbReference type="HAMAP-Rule" id="MF_00244"/>
    </source>
</evidence>
<dbReference type="UniPathway" id="UPA00253">
    <property type="reaction ID" value="UER00332"/>
</dbReference>
<dbReference type="RefSeq" id="WP_002710275.1">
    <property type="nucleotide sequence ID" value="NZ_JH651384.1"/>
</dbReference>
<keyword evidence="14" id="KW-1185">Reference proteome</keyword>
<evidence type="ECO:0000256" key="2">
    <source>
        <dbReference type="ARBA" id="ARBA00005019"/>
    </source>
</evidence>
<dbReference type="SUPFAM" id="SSF52374">
    <property type="entry name" value="Nucleotidylyl transferase"/>
    <property type="match status" value="1"/>
</dbReference>
<dbReference type="Gene3D" id="3.40.50.620">
    <property type="entry name" value="HUPs"/>
    <property type="match status" value="1"/>
</dbReference>
<gene>
    <name evidence="11" type="primary">nadD</name>
    <name evidence="13" type="ORF">Thini_3901</name>
</gene>
<dbReference type="NCBIfam" id="TIGR00482">
    <property type="entry name" value="nicotinate (nicotinamide) nucleotide adenylyltransferase"/>
    <property type="match status" value="1"/>
</dbReference>
<dbReference type="NCBIfam" id="TIGR00125">
    <property type="entry name" value="cyt_tran_rel"/>
    <property type="match status" value="1"/>
</dbReference>
<evidence type="ECO:0000313" key="13">
    <source>
        <dbReference type="EMBL" id="EIJ36401.1"/>
    </source>
</evidence>
<evidence type="ECO:0000256" key="8">
    <source>
        <dbReference type="ARBA" id="ARBA00022840"/>
    </source>
</evidence>
<keyword evidence="9 11" id="KW-0520">NAD</keyword>
<evidence type="ECO:0000256" key="5">
    <source>
        <dbReference type="ARBA" id="ARBA00022679"/>
    </source>
</evidence>